<dbReference type="AlphaFoldDB" id="A0A0G0W2Z4"/>
<reference evidence="4 5" key="1">
    <citation type="journal article" date="2015" name="Nature">
        <title>rRNA introns, odd ribosomes, and small enigmatic genomes across a large radiation of phyla.</title>
        <authorList>
            <person name="Brown C.T."/>
            <person name="Hug L.A."/>
            <person name="Thomas B.C."/>
            <person name="Sharon I."/>
            <person name="Castelle C.J."/>
            <person name="Singh A."/>
            <person name="Wilkins M.J."/>
            <person name="Williams K.H."/>
            <person name="Banfield J.F."/>
        </authorList>
    </citation>
    <scope>NUCLEOTIDE SEQUENCE [LARGE SCALE GENOMIC DNA]</scope>
</reference>
<comment type="similarity">
    <text evidence="3">Belongs to the bacterial ribosomal protein bS16 family.</text>
</comment>
<keyword evidence="2 3" id="KW-0687">Ribonucleoprotein</keyword>
<organism evidence="4 5">
    <name type="scientific">Candidatus Woesebacteria bacterium GW2011_GWA2_40_7b</name>
    <dbReference type="NCBI Taxonomy" id="1618563"/>
    <lineage>
        <taxon>Bacteria</taxon>
        <taxon>Candidatus Woeseibacteriota</taxon>
    </lineage>
</organism>
<dbReference type="GO" id="GO:0003735">
    <property type="term" value="F:structural constituent of ribosome"/>
    <property type="evidence" value="ECO:0007669"/>
    <property type="project" value="InterPro"/>
</dbReference>
<sequence length="73" mass="8311">MIAIRLSRFGRKNAPFYRIIAVDSTKRQGGTFLEILGTWNPIKKELKIKNEELKIWVGKGAQISAAVKKLLKK</sequence>
<evidence type="ECO:0000313" key="5">
    <source>
        <dbReference type="Proteomes" id="UP000034562"/>
    </source>
</evidence>
<dbReference type="InterPro" id="IPR023803">
    <property type="entry name" value="Ribosomal_bS16_dom_sf"/>
</dbReference>
<dbReference type="GO" id="GO:0006412">
    <property type="term" value="P:translation"/>
    <property type="evidence" value="ECO:0007669"/>
    <property type="project" value="UniProtKB-UniRule"/>
</dbReference>
<dbReference type="Gene3D" id="3.30.1320.10">
    <property type="match status" value="1"/>
</dbReference>
<dbReference type="NCBIfam" id="TIGR00002">
    <property type="entry name" value="S16"/>
    <property type="match status" value="1"/>
</dbReference>
<evidence type="ECO:0000313" key="4">
    <source>
        <dbReference type="EMBL" id="KKR69652.1"/>
    </source>
</evidence>
<dbReference type="InterPro" id="IPR020592">
    <property type="entry name" value="Ribosomal_bS16_CS"/>
</dbReference>
<dbReference type="Proteomes" id="UP000034562">
    <property type="component" value="Unassembled WGS sequence"/>
</dbReference>
<dbReference type="GO" id="GO:0005737">
    <property type="term" value="C:cytoplasm"/>
    <property type="evidence" value="ECO:0007669"/>
    <property type="project" value="UniProtKB-ARBA"/>
</dbReference>
<evidence type="ECO:0000256" key="1">
    <source>
        <dbReference type="ARBA" id="ARBA00022980"/>
    </source>
</evidence>
<dbReference type="PROSITE" id="PS00732">
    <property type="entry name" value="RIBOSOMAL_S16"/>
    <property type="match status" value="1"/>
</dbReference>
<dbReference type="Pfam" id="PF00886">
    <property type="entry name" value="Ribosomal_S16"/>
    <property type="match status" value="1"/>
</dbReference>
<dbReference type="STRING" id="1618563.UU12_C0040G0010"/>
<dbReference type="GO" id="GO:0015935">
    <property type="term" value="C:small ribosomal subunit"/>
    <property type="evidence" value="ECO:0007669"/>
    <property type="project" value="TreeGrafter"/>
</dbReference>
<dbReference type="InterPro" id="IPR000307">
    <property type="entry name" value="Ribosomal_bS16"/>
</dbReference>
<accession>A0A0G0W2Z4</accession>
<name>A0A0G0W2Z4_9BACT</name>
<evidence type="ECO:0000256" key="3">
    <source>
        <dbReference type="HAMAP-Rule" id="MF_00385"/>
    </source>
</evidence>
<dbReference type="EMBL" id="LBZK01000040">
    <property type="protein sequence ID" value="KKR69652.1"/>
    <property type="molecule type" value="Genomic_DNA"/>
</dbReference>
<proteinExistence type="inferred from homology"/>
<evidence type="ECO:0000256" key="2">
    <source>
        <dbReference type="ARBA" id="ARBA00023274"/>
    </source>
</evidence>
<dbReference type="SUPFAM" id="SSF54565">
    <property type="entry name" value="Ribosomal protein S16"/>
    <property type="match status" value="1"/>
</dbReference>
<dbReference type="PANTHER" id="PTHR12919">
    <property type="entry name" value="30S RIBOSOMAL PROTEIN S16"/>
    <property type="match status" value="1"/>
</dbReference>
<gene>
    <name evidence="3" type="primary">rpsP</name>
    <name evidence="4" type="ORF">UU12_C0040G0010</name>
</gene>
<dbReference type="PANTHER" id="PTHR12919:SF20">
    <property type="entry name" value="SMALL RIBOSOMAL SUBUNIT PROTEIN BS16M"/>
    <property type="match status" value="1"/>
</dbReference>
<keyword evidence="1 3" id="KW-0689">Ribosomal protein</keyword>
<comment type="caution">
    <text evidence="4">The sequence shown here is derived from an EMBL/GenBank/DDBJ whole genome shotgun (WGS) entry which is preliminary data.</text>
</comment>
<protein>
    <recommendedName>
        <fullName evidence="3">Small ribosomal subunit protein bS16</fullName>
    </recommendedName>
</protein>
<dbReference type="HAMAP" id="MF_00385">
    <property type="entry name" value="Ribosomal_bS16"/>
    <property type="match status" value="1"/>
</dbReference>